<dbReference type="Proteomes" id="UP001586593">
    <property type="component" value="Unassembled WGS sequence"/>
</dbReference>
<dbReference type="EMBL" id="JAZHXJ010001678">
    <property type="protein sequence ID" value="KAL1844487.1"/>
    <property type="molecule type" value="Genomic_DNA"/>
</dbReference>
<comment type="similarity">
    <text evidence="2">Belongs to the TFIIF alpha subunit family.</text>
</comment>
<dbReference type="PANTHER" id="PTHR13011:SF0">
    <property type="entry name" value="GENERAL TRANSCRIPTION FACTOR IIF SUBUNIT 1"/>
    <property type="match status" value="1"/>
</dbReference>
<keyword evidence="4" id="KW-0238">DNA-binding</keyword>
<organism evidence="8 9">
    <name type="scientific">Phialemonium thermophilum</name>
    <dbReference type="NCBI Taxonomy" id="223376"/>
    <lineage>
        <taxon>Eukaryota</taxon>
        <taxon>Fungi</taxon>
        <taxon>Dikarya</taxon>
        <taxon>Ascomycota</taxon>
        <taxon>Pezizomycotina</taxon>
        <taxon>Sordariomycetes</taxon>
        <taxon>Sordariomycetidae</taxon>
        <taxon>Cephalothecales</taxon>
        <taxon>Cephalothecaceae</taxon>
        <taxon>Phialemonium</taxon>
    </lineage>
</organism>
<feature type="compositionally biased region" description="Low complexity" evidence="7">
    <location>
        <begin position="589"/>
        <end position="598"/>
    </location>
</feature>
<feature type="compositionally biased region" description="Acidic residues" evidence="7">
    <location>
        <begin position="406"/>
        <end position="416"/>
    </location>
</feature>
<feature type="region of interest" description="Disordered" evidence="7">
    <location>
        <begin position="128"/>
        <end position="175"/>
    </location>
</feature>
<evidence type="ECO:0000313" key="9">
    <source>
        <dbReference type="Proteomes" id="UP001586593"/>
    </source>
</evidence>
<evidence type="ECO:0008006" key="10">
    <source>
        <dbReference type="Google" id="ProtNLM"/>
    </source>
</evidence>
<feature type="compositionally biased region" description="Low complexity" evidence="7">
    <location>
        <begin position="618"/>
        <end position="631"/>
    </location>
</feature>
<comment type="caution">
    <text evidence="8">The sequence shown here is derived from an EMBL/GenBank/DDBJ whole genome shotgun (WGS) entry which is preliminary data.</text>
</comment>
<evidence type="ECO:0000313" key="8">
    <source>
        <dbReference type="EMBL" id="KAL1844487.1"/>
    </source>
</evidence>
<evidence type="ECO:0000256" key="7">
    <source>
        <dbReference type="SAM" id="MobiDB-lite"/>
    </source>
</evidence>
<feature type="region of interest" description="Disordered" evidence="7">
    <location>
        <begin position="444"/>
        <end position="660"/>
    </location>
</feature>
<evidence type="ECO:0000256" key="2">
    <source>
        <dbReference type="ARBA" id="ARBA00005249"/>
    </source>
</evidence>
<feature type="compositionally biased region" description="Basic and acidic residues" evidence="7">
    <location>
        <begin position="73"/>
        <end position="86"/>
    </location>
</feature>
<reference evidence="8 9" key="1">
    <citation type="journal article" date="2024" name="Commun. Biol.">
        <title>Comparative genomic analysis of thermophilic fungi reveals convergent evolutionary adaptations and gene losses.</title>
        <authorList>
            <person name="Steindorff A.S."/>
            <person name="Aguilar-Pontes M.V."/>
            <person name="Robinson A.J."/>
            <person name="Andreopoulos B."/>
            <person name="LaButti K."/>
            <person name="Kuo A."/>
            <person name="Mondo S."/>
            <person name="Riley R."/>
            <person name="Otillar R."/>
            <person name="Haridas S."/>
            <person name="Lipzen A."/>
            <person name="Grimwood J."/>
            <person name="Schmutz J."/>
            <person name="Clum A."/>
            <person name="Reid I.D."/>
            <person name="Moisan M.C."/>
            <person name="Butler G."/>
            <person name="Nguyen T.T.M."/>
            <person name="Dewar K."/>
            <person name="Conant G."/>
            <person name="Drula E."/>
            <person name="Henrissat B."/>
            <person name="Hansel C."/>
            <person name="Singer S."/>
            <person name="Hutchinson M.I."/>
            <person name="de Vries R.P."/>
            <person name="Natvig D.O."/>
            <person name="Powell A.J."/>
            <person name="Tsang A."/>
            <person name="Grigoriev I.V."/>
        </authorList>
    </citation>
    <scope>NUCLEOTIDE SEQUENCE [LARGE SCALE GENOMIC DNA]</scope>
    <source>
        <strain evidence="8 9">ATCC 24622</strain>
    </source>
</reference>
<evidence type="ECO:0000256" key="6">
    <source>
        <dbReference type="ARBA" id="ARBA00023242"/>
    </source>
</evidence>
<feature type="compositionally biased region" description="Basic and acidic residues" evidence="7">
    <location>
        <begin position="388"/>
        <end position="399"/>
    </location>
</feature>
<dbReference type="PANTHER" id="PTHR13011">
    <property type="entry name" value="TFIIF-ALPHA"/>
    <property type="match status" value="1"/>
</dbReference>
<accession>A0ABR3VS48</accession>
<name>A0ABR3VS48_9PEZI</name>
<evidence type="ECO:0000256" key="1">
    <source>
        <dbReference type="ARBA" id="ARBA00004123"/>
    </source>
</evidence>
<keyword evidence="3" id="KW-0805">Transcription regulation</keyword>
<gene>
    <name evidence="8" type="ORF">VTK73DRAFT_2427</name>
</gene>
<feature type="region of interest" description="Disordered" evidence="7">
    <location>
        <begin position="363"/>
        <end position="416"/>
    </location>
</feature>
<dbReference type="InterPro" id="IPR008851">
    <property type="entry name" value="TFIIF-alpha"/>
</dbReference>
<keyword evidence="9" id="KW-1185">Reference proteome</keyword>
<keyword evidence="6" id="KW-0539">Nucleus</keyword>
<evidence type="ECO:0000256" key="4">
    <source>
        <dbReference type="ARBA" id="ARBA00023125"/>
    </source>
</evidence>
<feature type="region of interest" description="Disordered" evidence="7">
    <location>
        <begin position="1"/>
        <end position="100"/>
    </location>
</feature>
<evidence type="ECO:0000256" key="5">
    <source>
        <dbReference type="ARBA" id="ARBA00023163"/>
    </source>
</evidence>
<comment type="subcellular location">
    <subcellularLocation>
        <location evidence="1">Nucleus</location>
    </subcellularLocation>
</comment>
<dbReference type="InterPro" id="IPR011039">
    <property type="entry name" value="TFIIF_interaction"/>
</dbReference>
<feature type="compositionally biased region" description="Acidic residues" evidence="7">
    <location>
        <begin position="366"/>
        <end position="387"/>
    </location>
</feature>
<sequence length="724" mass="80187">MDNPQHGLPNGQKRDPPPAGAAPLRRVKPRADPLVARKKKAPQPTVTRPPPRGASIPPSNGAYKEPSVGPGSSKEEEKLREFEAKRAANGGWSQNPPVKDFKEYPVFTTKRALREGLRYHVMRFNRLKDDKPVDPTDQEQFPRPVSLHRRDPRLPPAGRVVVKEEPPPPNPVDEAEAERIRQLKAEKEAQRAIDMAQIAPVAKTSEPKPAKQTKRDKPVATYRPVRTEQAKKQQELRYEETLPWHLEDVEGKNVWVGSYVAALSETNVALVISGSGFRMIPLERYYKFNAKPAFNRLSLEEAERLMGKNATEVGRWVMKDKERAEASKEYEEFRKFLSGPSKVRVERDTIRPKMKLEGVDERELDMSGDEFQDDDENPGFEADDEDTKEARERMRRDHLAANNFGEIEEEEVEKEEELEKLQKMREKIEGKRIRRNLAKLEHAMEYSSDSDTDNPFAESSSESDLEGEKGDEKTEEAKQQTEEKEGATALAKGSLTPSSRQKALEQGKKLKSLKRPGSPNLSESSDNEISRKKKVKKSTATASVTASRSGTPIPGSRPKISGGAGSDTEATAGEGSDAGLKPKKKLKLKTGTGAKGTPVGSRAGSPAPAGQSGRNPETQATTPAGPSSATANRAMSPSKGDNTPRGSPPPGSPTGPVQAWEIVQALEARPEGISLSELLRMFSHRVENDRNPHLMKRQEWIALVRQNATYGPDKLVRPKPKATT</sequence>
<proteinExistence type="inferred from homology"/>
<keyword evidence="5" id="KW-0804">Transcription</keyword>
<protein>
    <recommendedName>
        <fullName evidence="10">Transcription initiation factor IIF subunit alpha</fullName>
    </recommendedName>
</protein>
<feature type="compositionally biased region" description="Low complexity" evidence="7">
    <location>
        <begin position="538"/>
        <end position="549"/>
    </location>
</feature>
<feature type="compositionally biased region" description="Basic and acidic residues" evidence="7">
    <location>
        <begin position="466"/>
        <end position="486"/>
    </location>
</feature>
<evidence type="ECO:0000256" key="3">
    <source>
        <dbReference type="ARBA" id="ARBA00023015"/>
    </source>
</evidence>
<dbReference type="SUPFAM" id="SSF50916">
    <property type="entry name" value="Rap30/74 interaction domains"/>
    <property type="match status" value="1"/>
</dbReference>